<reference evidence="2 3" key="1">
    <citation type="journal article" date="2019" name="Nat. Ecol. Evol.">
        <title>Megaphylogeny resolves global patterns of mushroom evolution.</title>
        <authorList>
            <person name="Varga T."/>
            <person name="Krizsan K."/>
            <person name="Foldi C."/>
            <person name="Dima B."/>
            <person name="Sanchez-Garcia M."/>
            <person name="Sanchez-Ramirez S."/>
            <person name="Szollosi G.J."/>
            <person name="Szarkandi J.G."/>
            <person name="Papp V."/>
            <person name="Albert L."/>
            <person name="Andreopoulos W."/>
            <person name="Angelini C."/>
            <person name="Antonin V."/>
            <person name="Barry K.W."/>
            <person name="Bougher N.L."/>
            <person name="Buchanan P."/>
            <person name="Buyck B."/>
            <person name="Bense V."/>
            <person name="Catcheside P."/>
            <person name="Chovatia M."/>
            <person name="Cooper J."/>
            <person name="Damon W."/>
            <person name="Desjardin D."/>
            <person name="Finy P."/>
            <person name="Geml J."/>
            <person name="Haridas S."/>
            <person name="Hughes K."/>
            <person name="Justo A."/>
            <person name="Karasinski D."/>
            <person name="Kautmanova I."/>
            <person name="Kiss B."/>
            <person name="Kocsube S."/>
            <person name="Kotiranta H."/>
            <person name="LaButti K.M."/>
            <person name="Lechner B.E."/>
            <person name="Liimatainen K."/>
            <person name="Lipzen A."/>
            <person name="Lukacs Z."/>
            <person name="Mihaltcheva S."/>
            <person name="Morgado L.N."/>
            <person name="Niskanen T."/>
            <person name="Noordeloos M.E."/>
            <person name="Ohm R.A."/>
            <person name="Ortiz-Santana B."/>
            <person name="Ovrebo C."/>
            <person name="Racz N."/>
            <person name="Riley R."/>
            <person name="Savchenko A."/>
            <person name="Shiryaev A."/>
            <person name="Soop K."/>
            <person name="Spirin V."/>
            <person name="Szebenyi C."/>
            <person name="Tomsovsky M."/>
            <person name="Tulloss R.E."/>
            <person name="Uehling J."/>
            <person name="Grigoriev I.V."/>
            <person name="Vagvolgyi C."/>
            <person name="Papp T."/>
            <person name="Martin F.M."/>
            <person name="Miettinen O."/>
            <person name="Hibbett D.S."/>
            <person name="Nagy L.G."/>
        </authorList>
    </citation>
    <scope>NUCLEOTIDE SEQUENCE [LARGE SCALE GENOMIC DNA]</scope>
    <source>
        <strain evidence="2 3">CBS 121175</strain>
    </source>
</reference>
<keyword evidence="1" id="KW-0812">Transmembrane</keyword>
<evidence type="ECO:0000313" key="3">
    <source>
        <dbReference type="Proteomes" id="UP000307440"/>
    </source>
</evidence>
<dbReference type="AlphaFoldDB" id="A0A5C3KKY9"/>
<proteinExistence type="predicted"/>
<keyword evidence="1" id="KW-0472">Membrane</keyword>
<accession>A0A5C3KKY9</accession>
<name>A0A5C3KKY9_COPMA</name>
<evidence type="ECO:0000256" key="1">
    <source>
        <dbReference type="SAM" id="Phobius"/>
    </source>
</evidence>
<protein>
    <submittedName>
        <fullName evidence="2">Uncharacterized protein</fullName>
    </submittedName>
</protein>
<keyword evidence="3" id="KW-1185">Reference proteome</keyword>
<dbReference type="Proteomes" id="UP000307440">
    <property type="component" value="Unassembled WGS sequence"/>
</dbReference>
<keyword evidence="1" id="KW-1133">Transmembrane helix</keyword>
<dbReference type="Gene3D" id="2.60.120.260">
    <property type="entry name" value="Galactose-binding domain-like"/>
    <property type="match status" value="1"/>
</dbReference>
<feature type="transmembrane region" description="Helical" evidence="1">
    <location>
        <begin position="142"/>
        <end position="166"/>
    </location>
</feature>
<gene>
    <name evidence="2" type="ORF">FA15DRAFT_707609</name>
</gene>
<dbReference type="OrthoDB" id="3265734at2759"/>
<evidence type="ECO:0000313" key="2">
    <source>
        <dbReference type="EMBL" id="TFK21019.1"/>
    </source>
</evidence>
<sequence length="235" mass="25110">MSVDTVLNDAGYHVSYSSNWKKGVSEDSGVAEADSEPGVTTNFTTAAGAHVMVVFNGSAISVLGTVAADGSPAIFAFILDRQEVSEYAVHYTGKARHREIFYTSAKLDPGEHRLRITNIIDGGTLALDAFEVKTDPPDYTGVIIGGTLGGVAIICIALLCVFLLYYKRPPKPKSADEVNLIQTHSEIVPFDIYQAWEPPSSQSSYFLASTASARMGPPSILAPQVKPTPARTSNV</sequence>
<dbReference type="EMBL" id="ML210281">
    <property type="protein sequence ID" value="TFK21019.1"/>
    <property type="molecule type" value="Genomic_DNA"/>
</dbReference>
<organism evidence="2 3">
    <name type="scientific">Coprinopsis marcescibilis</name>
    <name type="common">Agaric fungus</name>
    <name type="synonym">Psathyrella marcescibilis</name>
    <dbReference type="NCBI Taxonomy" id="230819"/>
    <lineage>
        <taxon>Eukaryota</taxon>
        <taxon>Fungi</taxon>
        <taxon>Dikarya</taxon>
        <taxon>Basidiomycota</taxon>
        <taxon>Agaricomycotina</taxon>
        <taxon>Agaricomycetes</taxon>
        <taxon>Agaricomycetidae</taxon>
        <taxon>Agaricales</taxon>
        <taxon>Agaricineae</taxon>
        <taxon>Psathyrellaceae</taxon>
        <taxon>Coprinopsis</taxon>
    </lineage>
</organism>